<sequence>MSLALYRRYRPATFAEVVGQEHVTDPLRTALSAGRINHAYLFSGPRGCGKTSSARILARSLNCEQGPTPDPCGVCESCIALAPNGPGSLDVTEMDAASHNGVDDARELRDRAHFAPVSSRYRVFIIDEAHMVTTAAFNALLKVVEEPPDHLIFIFATTEPDKVLTTIRSRTHHYPFRLLPPSTLRGLLERICTEEGVTVEPAVYPLVVRAGGGSARDSLSVLDQLLAGADDAGVTYAHAVGLLGVTDVAILDDVVDALGAQDGPAVFGAVDRLVEAGHDPRRFAADLLQRLRDLILVQAVPDAADRGLVDVPADEMERMVDQAARLGPAALARYAELVHTALTEMRGATAPRLLLELVCARMLLPAASSEDAAMVQRLEGVERRLALGASGAPAAAPADGDASRFTRPSQRSGDGESAAPPRASDLDATIAPPTDRPTATVEARDDPPRDVPPARPEPTPRPEPPAQPQPAPEPARPAAGAMDAAGLRRVWPEVMNQVRERNKPTHALLQNATVTAVEGTTVTLGMPTPPLARQLSQPNRADHVAAALGAVLSGQWRVEAVHGTGGEAAAPARPEPARQRPEPPRRPERPRREEPQQRPPEPPREQGRDAGPREIRRPSRPAPEPSDVPPPPEPPPEDGDVTEEDMYNEAAADPGGAAGGVRVDPEEAAMELLTSQLGARRVDGR</sequence>
<protein>
    <recommendedName>
        <fullName evidence="11">DNA polymerase III subunit gamma/tau</fullName>
        <ecNumber evidence="11">2.7.7.7</ecNumber>
    </recommendedName>
</protein>
<evidence type="ECO:0000313" key="14">
    <source>
        <dbReference type="EMBL" id="GAA4801872.1"/>
    </source>
</evidence>
<feature type="compositionally biased region" description="Acidic residues" evidence="12">
    <location>
        <begin position="635"/>
        <end position="647"/>
    </location>
</feature>
<dbReference type="InterPro" id="IPR022754">
    <property type="entry name" value="DNA_pol_III_gamma-3"/>
</dbReference>
<evidence type="ECO:0000256" key="4">
    <source>
        <dbReference type="ARBA" id="ARBA00022705"/>
    </source>
</evidence>
<dbReference type="NCBIfam" id="NF011513">
    <property type="entry name" value="PRK14952.1"/>
    <property type="match status" value="1"/>
</dbReference>
<dbReference type="Proteomes" id="UP001500928">
    <property type="component" value="Unassembled WGS sequence"/>
</dbReference>
<evidence type="ECO:0000256" key="2">
    <source>
        <dbReference type="ARBA" id="ARBA00022679"/>
    </source>
</evidence>
<evidence type="ECO:0000256" key="6">
    <source>
        <dbReference type="ARBA" id="ARBA00022741"/>
    </source>
</evidence>
<keyword evidence="15" id="KW-1185">Reference proteome</keyword>
<feature type="compositionally biased region" description="Pro residues" evidence="12">
    <location>
        <begin position="450"/>
        <end position="475"/>
    </location>
</feature>
<keyword evidence="5" id="KW-0479">Metal-binding</keyword>
<keyword evidence="7" id="KW-0862">Zinc</keyword>
<dbReference type="Gene3D" id="3.40.50.300">
    <property type="entry name" value="P-loop containing nucleotide triphosphate hydrolases"/>
    <property type="match status" value="1"/>
</dbReference>
<dbReference type="Gene3D" id="1.20.272.10">
    <property type="match status" value="1"/>
</dbReference>
<feature type="region of interest" description="Disordered" evidence="12">
    <location>
        <begin position="391"/>
        <end position="481"/>
    </location>
</feature>
<dbReference type="InterPro" id="IPR027417">
    <property type="entry name" value="P-loop_NTPase"/>
</dbReference>
<dbReference type="InterPro" id="IPR045085">
    <property type="entry name" value="HLD_clamp_pol_III_gamma_tau"/>
</dbReference>
<dbReference type="InterPro" id="IPR008921">
    <property type="entry name" value="DNA_pol3_clamp-load_cplx_C"/>
</dbReference>
<dbReference type="NCBIfam" id="NF005846">
    <property type="entry name" value="PRK07764.1-6"/>
    <property type="match status" value="1"/>
</dbReference>
<dbReference type="InterPro" id="IPR003593">
    <property type="entry name" value="AAA+_ATPase"/>
</dbReference>
<gene>
    <name evidence="11" type="primary">dnaX</name>
    <name evidence="14" type="ORF">GCM10023200_43640</name>
</gene>
<keyword evidence="3 11" id="KW-0548">Nucleotidyltransferase</keyword>
<accession>A0ABP9BX94</accession>
<comment type="caution">
    <text evidence="14">The sequence shown here is derived from an EMBL/GenBank/DDBJ whole genome shotgun (WGS) entry which is preliminary data.</text>
</comment>
<dbReference type="SUPFAM" id="SSF48019">
    <property type="entry name" value="post-AAA+ oligomerization domain-like"/>
    <property type="match status" value="1"/>
</dbReference>
<keyword evidence="8 11" id="KW-0067">ATP-binding</keyword>
<dbReference type="EMBL" id="BAABHO010000041">
    <property type="protein sequence ID" value="GAA4801872.1"/>
    <property type="molecule type" value="Genomic_DNA"/>
</dbReference>
<evidence type="ECO:0000256" key="8">
    <source>
        <dbReference type="ARBA" id="ARBA00022840"/>
    </source>
</evidence>
<dbReference type="NCBIfam" id="TIGR02397">
    <property type="entry name" value="dnaX_nterm"/>
    <property type="match status" value="1"/>
</dbReference>
<evidence type="ECO:0000256" key="5">
    <source>
        <dbReference type="ARBA" id="ARBA00022723"/>
    </source>
</evidence>
<dbReference type="CDD" id="cd18137">
    <property type="entry name" value="HLD_clamp_pol_III_gamma_tau"/>
    <property type="match status" value="1"/>
</dbReference>
<evidence type="ECO:0000259" key="13">
    <source>
        <dbReference type="SMART" id="SM00382"/>
    </source>
</evidence>
<keyword evidence="4 11" id="KW-0235">DNA replication</keyword>
<proteinExistence type="inferred from homology"/>
<dbReference type="Pfam" id="PF12169">
    <property type="entry name" value="DNA_pol3_gamma3"/>
    <property type="match status" value="1"/>
</dbReference>
<dbReference type="InterPro" id="IPR050238">
    <property type="entry name" value="DNA_Rep/Repair_Clamp_Loader"/>
</dbReference>
<dbReference type="SMART" id="SM00382">
    <property type="entry name" value="AAA"/>
    <property type="match status" value="1"/>
</dbReference>
<evidence type="ECO:0000256" key="7">
    <source>
        <dbReference type="ARBA" id="ARBA00022833"/>
    </source>
</evidence>
<evidence type="ECO:0000256" key="10">
    <source>
        <dbReference type="ARBA" id="ARBA00049244"/>
    </source>
</evidence>
<evidence type="ECO:0000256" key="9">
    <source>
        <dbReference type="ARBA" id="ARBA00022932"/>
    </source>
</evidence>
<dbReference type="EC" id="2.7.7.7" evidence="11"/>
<dbReference type="PANTHER" id="PTHR11669">
    <property type="entry name" value="REPLICATION FACTOR C / DNA POLYMERASE III GAMMA-TAU SUBUNIT"/>
    <property type="match status" value="1"/>
</dbReference>
<keyword evidence="6 11" id="KW-0547">Nucleotide-binding</keyword>
<feature type="domain" description="AAA+ ATPase" evidence="13">
    <location>
        <begin position="36"/>
        <end position="179"/>
    </location>
</feature>
<evidence type="ECO:0000313" key="15">
    <source>
        <dbReference type="Proteomes" id="UP001500928"/>
    </source>
</evidence>
<dbReference type="PANTHER" id="PTHR11669:SF0">
    <property type="entry name" value="PROTEIN STICHEL-LIKE 2"/>
    <property type="match status" value="1"/>
</dbReference>
<organism evidence="14 15">
    <name type="scientific">Actinomycetospora chlora</name>
    <dbReference type="NCBI Taxonomy" id="663608"/>
    <lineage>
        <taxon>Bacteria</taxon>
        <taxon>Bacillati</taxon>
        <taxon>Actinomycetota</taxon>
        <taxon>Actinomycetes</taxon>
        <taxon>Pseudonocardiales</taxon>
        <taxon>Pseudonocardiaceae</taxon>
        <taxon>Actinomycetospora</taxon>
    </lineage>
</organism>
<feature type="compositionally biased region" description="Low complexity" evidence="12">
    <location>
        <begin position="391"/>
        <end position="400"/>
    </location>
</feature>
<evidence type="ECO:0000256" key="3">
    <source>
        <dbReference type="ARBA" id="ARBA00022695"/>
    </source>
</evidence>
<comment type="subunit">
    <text evidence="11">DNA polymerase III contains a core (composed of alpha, epsilon and theta chains) that associates with a tau subunit. This core dimerizes to form the POLIII' complex. PolIII' associates with the gamma complex (composed of gamma, delta, delta', psi and chi chains) and with the beta chain to form the complete DNA polymerase III complex.</text>
</comment>
<dbReference type="Pfam" id="PF22608">
    <property type="entry name" value="DNAX_ATPase_lid"/>
    <property type="match status" value="1"/>
</dbReference>
<keyword evidence="9 11" id="KW-0239">DNA-directed DNA polymerase</keyword>
<dbReference type="RefSeq" id="WP_345420243.1">
    <property type="nucleotide sequence ID" value="NZ_BAABHO010000041.1"/>
</dbReference>
<evidence type="ECO:0000256" key="11">
    <source>
        <dbReference type="RuleBase" id="RU364063"/>
    </source>
</evidence>
<comment type="similarity">
    <text evidence="1 11">Belongs to the DnaX/STICHEL family.</text>
</comment>
<comment type="function">
    <text evidence="11">DNA polymerase III is a complex, multichain enzyme responsible for most of the replicative synthesis in bacteria. This DNA polymerase also exhibits 3' to 5' exonuclease activity.</text>
</comment>
<dbReference type="InterPro" id="IPR012763">
    <property type="entry name" value="DNA_pol_III_sug/sutau_N"/>
</dbReference>
<feature type="region of interest" description="Disordered" evidence="12">
    <location>
        <begin position="561"/>
        <end position="663"/>
    </location>
</feature>
<comment type="catalytic activity">
    <reaction evidence="10 11">
        <text>DNA(n) + a 2'-deoxyribonucleoside 5'-triphosphate = DNA(n+1) + diphosphate</text>
        <dbReference type="Rhea" id="RHEA:22508"/>
        <dbReference type="Rhea" id="RHEA-COMP:17339"/>
        <dbReference type="Rhea" id="RHEA-COMP:17340"/>
        <dbReference type="ChEBI" id="CHEBI:33019"/>
        <dbReference type="ChEBI" id="CHEBI:61560"/>
        <dbReference type="ChEBI" id="CHEBI:173112"/>
        <dbReference type="EC" id="2.7.7.7"/>
    </reaction>
</comment>
<dbReference type="Gene3D" id="1.10.8.60">
    <property type="match status" value="1"/>
</dbReference>
<feature type="compositionally biased region" description="Pro residues" evidence="12">
    <location>
        <begin position="620"/>
        <end position="634"/>
    </location>
</feature>
<dbReference type="Pfam" id="PF13177">
    <property type="entry name" value="DNA_pol3_delta2"/>
    <property type="match status" value="1"/>
</dbReference>
<name>A0ABP9BX94_9PSEU</name>
<evidence type="ECO:0000256" key="1">
    <source>
        <dbReference type="ARBA" id="ARBA00006360"/>
    </source>
</evidence>
<reference evidence="15" key="1">
    <citation type="journal article" date="2019" name="Int. J. Syst. Evol. Microbiol.">
        <title>The Global Catalogue of Microorganisms (GCM) 10K type strain sequencing project: providing services to taxonomists for standard genome sequencing and annotation.</title>
        <authorList>
            <consortium name="The Broad Institute Genomics Platform"/>
            <consortium name="The Broad Institute Genome Sequencing Center for Infectious Disease"/>
            <person name="Wu L."/>
            <person name="Ma J."/>
        </authorList>
    </citation>
    <scope>NUCLEOTIDE SEQUENCE [LARGE SCALE GENOMIC DNA]</scope>
    <source>
        <strain evidence="15">JCM 17979</strain>
    </source>
</reference>
<evidence type="ECO:0000256" key="12">
    <source>
        <dbReference type="SAM" id="MobiDB-lite"/>
    </source>
</evidence>
<feature type="compositionally biased region" description="Basic and acidic residues" evidence="12">
    <location>
        <begin position="575"/>
        <end position="617"/>
    </location>
</feature>
<keyword evidence="2 11" id="KW-0808">Transferase</keyword>
<dbReference type="CDD" id="cd00009">
    <property type="entry name" value="AAA"/>
    <property type="match status" value="1"/>
</dbReference>
<dbReference type="SUPFAM" id="SSF52540">
    <property type="entry name" value="P-loop containing nucleoside triphosphate hydrolases"/>
    <property type="match status" value="1"/>
</dbReference>